<dbReference type="EMBL" id="KT184690">
    <property type="protein sequence ID" value="ALF05007.1"/>
    <property type="molecule type" value="Genomic_DNA"/>
</dbReference>
<dbReference type="Pfam" id="PF06227">
    <property type="entry name" value="Poxv_Bcl-2-like"/>
    <property type="match status" value="1"/>
</dbReference>
<proteinExistence type="predicted"/>
<name>A0A0M4RHM1_VACCV</name>
<evidence type="ECO:0000313" key="2">
    <source>
        <dbReference type="Proteomes" id="UP000097422"/>
    </source>
</evidence>
<reference evidence="1 2" key="1">
    <citation type="journal article" date="2015" name="J. Virol.">
        <title>Genomic Analysis, Phenotype, and Virulence of the Historical Brazilian Smallpox Vaccine Strain IOC: Implications for the Origins and Evolutionary Relationships of Vaccinia Virus.</title>
        <authorList>
            <person name="Medaglia M.L."/>
            <person name="Moussatche N."/>
            <person name="Nitsche A."/>
            <person name="Dabrowski P.W."/>
            <person name="Li Y."/>
            <person name="Damon I.K."/>
            <person name="Lucas C.G."/>
            <person name="Arruda L.B."/>
            <person name="Damaso C.R."/>
        </authorList>
    </citation>
    <scope>NUCLEOTIDE SEQUENCE [LARGE SCALE GENOMIC DNA]</scope>
    <source>
        <strain evidence="1">IOC</strain>
    </source>
</reference>
<accession>A0A0M4RHM1</accession>
<dbReference type="InterPro" id="IPR043018">
    <property type="entry name" value="Poxvirus_sf"/>
</dbReference>
<sequence>MNVYNKADSFSLKSDSIKDIIHDYICWLSMTDEMRPSIGNV</sequence>
<dbReference type="Proteomes" id="UP000097422">
    <property type="component" value="Genome"/>
</dbReference>
<dbReference type="Gene3D" id="1.10.437.20">
    <property type="entry name" value="dsDNA poxvirus"/>
    <property type="match status" value="1"/>
</dbReference>
<protein>
    <submittedName>
        <fullName evidence="1">Truncated putative Bcl-2 protein</fullName>
    </submittedName>
</protein>
<dbReference type="InterPro" id="IPR022819">
    <property type="entry name" value="Poxvirus_Bcl-2-like"/>
</dbReference>
<organism evidence="1 2">
    <name type="scientific">Vaccinia virus</name>
    <name type="common">VACV</name>
    <name type="synonym">Orthopoxvirus vaccinia</name>
    <dbReference type="NCBI Taxonomy" id="10245"/>
    <lineage>
        <taxon>Viruses</taxon>
        <taxon>Varidnaviria</taxon>
        <taxon>Bamfordvirae</taxon>
        <taxon>Nucleocytoviricota</taxon>
        <taxon>Pokkesviricetes</taxon>
        <taxon>Chitovirales</taxon>
        <taxon>Poxviridae</taxon>
        <taxon>Chordopoxvirinae</taxon>
        <taxon>Orthopoxvirus</taxon>
    </lineage>
</organism>
<gene>
    <name evidence="1" type="ORF">VACV_IOC_B141_036</name>
</gene>
<evidence type="ECO:0000313" key="1">
    <source>
        <dbReference type="EMBL" id="ALF05007.1"/>
    </source>
</evidence>